<keyword evidence="11" id="KW-1185">Reference proteome</keyword>
<dbReference type="EMBL" id="UYWW01000129">
    <property type="protein sequence ID" value="VDM07399.1"/>
    <property type="molecule type" value="Genomic_DNA"/>
</dbReference>
<dbReference type="Proteomes" id="UP000270924">
    <property type="component" value="Unassembled WGS sequence"/>
</dbReference>
<dbReference type="AlphaFoldDB" id="A0A3P7DVA3"/>
<evidence type="ECO:0000256" key="3">
    <source>
        <dbReference type="ARBA" id="ARBA00022448"/>
    </source>
</evidence>
<feature type="transmembrane region" description="Helical" evidence="9">
    <location>
        <begin position="12"/>
        <end position="36"/>
    </location>
</feature>
<evidence type="ECO:0000256" key="5">
    <source>
        <dbReference type="ARBA" id="ARBA00022927"/>
    </source>
</evidence>
<keyword evidence="3" id="KW-0813">Transport</keyword>
<evidence type="ECO:0000256" key="7">
    <source>
        <dbReference type="ARBA" id="ARBA00023034"/>
    </source>
</evidence>
<evidence type="ECO:0008006" key="12">
    <source>
        <dbReference type="Google" id="ProtNLM"/>
    </source>
</evidence>
<dbReference type="GO" id="GO:0034067">
    <property type="term" value="P:protein localization to Golgi apparatus"/>
    <property type="evidence" value="ECO:0007669"/>
    <property type="project" value="TreeGrafter"/>
</dbReference>
<dbReference type="GO" id="GO:0005829">
    <property type="term" value="C:cytosol"/>
    <property type="evidence" value="ECO:0007669"/>
    <property type="project" value="GOC"/>
</dbReference>
<evidence type="ECO:0000256" key="6">
    <source>
        <dbReference type="ARBA" id="ARBA00022989"/>
    </source>
</evidence>
<dbReference type="InParanoid" id="A0A3P7DVA3"/>
<comment type="similarity">
    <text evidence="2">Belongs to the SYS1 family.</text>
</comment>
<dbReference type="GO" id="GO:0006895">
    <property type="term" value="P:Golgi to endosome transport"/>
    <property type="evidence" value="ECO:0007669"/>
    <property type="project" value="TreeGrafter"/>
</dbReference>
<dbReference type="GO" id="GO:0043001">
    <property type="term" value="P:Golgi to plasma membrane protein transport"/>
    <property type="evidence" value="ECO:0007669"/>
    <property type="project" value="TreeGrafter"/>
</dbReference>
<dbReference type="InterPro" id="IPR019185">
    <property type="entry name" value="Integral_membrane_SYS1-rel"/>
</dbReference>
<evidence type="ECO:0000256" key="2">
    <source>
        <dbReference type="ARBA" id="ARBA00008160"/>
    </source>
</evidence>
<gene>
    <name evidence="10" type="ORF">WBA_LOCUS785</name>
</gene>
<accession>A0A3P7DVA3</accession>
<keyword evidence="4 9" id="KW-0812">Transmembrane</keyword>
<dbReference type="Pfam" id="PF09801">
    <property type="entry name" value="SYS1"/>
    <property type="match status" value="2"/>
</dbReference>
<evidence type="ECO:0000256" key="4">
    <source>
        <dbReference type="ARBA" id="ARBA00022692"/>
    </source>
</evidence>
<feature type="transmembrane region" description="Helical" evidence="9">
    <location>
        <begin position="213"/>
        <end position="235"/>
    </location>
</feature>
<reference evidence="10 11" key="1">
    <citation type="submission" date="2018-11" db="EMBL/GenBank/DDBJ databases">
        <authorList>
            <consortium name="Pathogen Informatics"/>
        </authorList>
    </citation>
    <scope>NUCLEOTIDE SEQUENCE [LARGE SCALE GENOMIC DNA]</scope>
</reference>
<evidence type="ECO:0000313" key="11">
    <source>
        <dbReference type="Proteomes" id="UP000270924"/>
    </source>
</evidence>
<evidence type="ECO:0000256" key="9">
    <source>
        <dbReference type="SAM" id="Phobius"/>
    </source>
</evidence>
<evidence type="ECO:0000256" key="1">
    <source>
        <dbReference type="ARBA" id="ARBA00004653"/>
    </source>
</evidence>
<feature type="transmembrane region" description="Helical" evidence="9">
    <location>
        <begin position="158"/>
        <end position="176"/>
    </location>
</feature>
<dbReference type="PANTHER" id="PTHR12952">
    <property type="entry name" value="SYS1"/>
    <property type="match status" value="1"/>
</dbReference>
<dbReference type="GO" id="GO:0000139">
    <property type="term" value="C:Golgi membrane"/>
    <property type="evidence" value="ECO:0007669"/>
    <property type="project" value="UniProtKB-SubCell"/>
</dbReference>
<dbReference type="PANTHER" id="PTHR12952:SF0">
    <property type="entry name" value="PROTEIN SYS1 HOMOLOG"/>
    <property type="match status" value="1"/>
</dbReference>
<keyword evidence="7" id="KW-0333">Golgi apparatus</keyword>
<organism evidence="10 11">
    <name type="scientific">Wuchereria bancrofti</name>
    <dbReference type="NCBI Taxonomy" id="6293"/>
    <lineage>
        <taxon>Eukaryota</taxon>
        <taxon>Metazoa</taxon>
        <taxon>Ecdysozoa</taxon>
        <taxon>Nematoda</taxon>
        <taxon>Chromadorea</taxon>
        <taxon>Rhabditida</taxon>
        <taxon>Spirurina</taxon>
        <taxon>Spiruromorpha</taxon>
        <taxon>Filarioidea</taxon>
        <taxon>Onchocercidae</taxon>
        <taxon>Wuchereria</taxon>
    </lineage>
</organism>
<keyword evidence="6 9" id="KW-1133">Transmembrane helix</keyword>
<protein>
    <recommendedName>
        <fullName evidence="12">Protein SYS1 homolog</fullName>
    </recommendedName>
</protein>
<dbReference type="GO" id="GO:0005802">
    <property type="term" value="C:trans-Golgi network"/>
    <property type="evidence" value="ECO:0007669"/>
    <property type="project" value="TreeGrafter"/>
</dbReference>
<evidence type="ECO:0000256" key="8">
    <source>
        <dbReference type="ARBA" id="ARBA00023136"/>
    </source>
</evidence>
<evidence type="ECO:0000313" key="10">
    <source>
        <dbReference type="EMBL" id="VDM07399.1"/>
    </source>
</evidence>
<comment type="subcellular location">
    <subcellularLocation>
        <location evidence="1">Golgi apparatus membrane</location>
        <topology evidence="1">Multi-pass membrane protein</topology>
    </subcellularLocation>
</comment>
<proteinExistence type="inferred from homology"/>
<keyword evidence="5" id="KW-0653">Protein transport</keyword>
<dbReference type="OrthoDB" id="542931at2759"/>
<name>A0A3P7DVA3_WUCBA</name>
<keyword evidence="8 9" id="KW-0472">Membrane</keyword>
<sequence>MNSFRSYIWDPGLIILQIICVQATFYTAWCALLVMFSVGGDYPSLEQVFAAEVCRFLFHSCLLKLLFQLTSFGVDYILKLKLIMPLWELDAIWLCMIQWSYQYWSPMTDDWKDQKDKNNTVLKGNEFIFFHVNGVGFYRSFIIGYCNSNCNVNAEFQASFYGTAIQLLSAAACSLIMSKVIGRSKQCLDFTCTLHFWHLIVVTLYYKSIPMHVFWWLLQLLSIVLCTVLGEYFCLQLESRDIHLSTTLRYEV</sequence>